<dbReference type="AlphaFoldDB" id="A0A451B869"/>
<evidence type="ECO:0000313" key="3">
    <source>
        <dbReference type="EMBL" id="VFK74476.1"/>
    </source>
</evidence>
<protein>
    <submittedName>
        <fullName evidence="3">Uncharacterized protein</fullName>
    </submittedName>
</protein>
<dbReference type="EMBL" id="CAADFQ010000005">
    <property type="protein sequence ID" value="VFK27952.1"/>
    <property type="molecule type" value="Genomic_DNA"/>
</dbReference>
<evidence type="ECO:0000313" key="1">
    <source>
        <dbReference type="EMBL" id="VFK23574.1"/>
    </source>
</evidence>
<accession>A0A451B869</accession>
<organism evidence="3">
    <name type="scientific">Candidatus Kentrum sp. MB</name>
    <dbReference type="NCBI Taxonomy" id="2138164"/>
    <lineage>
        <taxon>Bacteria</taxon>
        <taxon>Pseudomonadati</taxon>
        <taxon>Pseudomonadota</taxon>
        <taxon>Gammaproteobacteria</taxon>
        <taxon>Candidatus Kentrum</taxon>
    </lineage>
</organism>
<dbReference type="EMBL" id="CAADGH010000005">
    <property type="protein sequence ID" value="VFK74476.1"/>
    <property type="molecule type" value="Genomic_DNA"/>
</dbReference>
<gene>
    <name evidence="1" type="ORF">BECKMB1821G_GA0114241_100543</name>
    <name evidence="3" type="ORF">BECKMB1821H_GA0114242_100541</name>
    <name evidence="2" type="ORF">BECKMB1821I_GA0114274_100541</name>
</gene>
<reference evidence="3" key="1">
    <citation type="submission" date="2019-02" db="EMBL/GenBank/DDBJ databases">
        <authorList>
            <person name="Gruber-Vodicka R. H."/>
            <person name="Seah K. B. B."/>
        </authorList>
    </citation>
    <scope>NUCLEOTIDE SEQUENCE</scope>
    <source>
        <strain evidence="1">BECK_BZ197</strain>
        <strain evidence="3">BECK_BZ198</strain>
        <strain evidence="2">BECK_BZ199</strain>
    </source>
</reference>
<name>A0A451B869_9GAMM</name>
<proteinExistence type="predicted"/>
<sequence length="88" mass="10003">MIQGIASLFISRSSSQMSPVPDIDGNFESSKTTFCRFKAKPLRDFKKHRKLLPVYYYESSLSERETNHLAETGLKKSSMANTQKAKVI</sequence>
<dbReference type="EMBL" id="CAADFO010000005">
    <property type="protein sequence ID" value="VFK23574.1"/>
    <property type="molecule type" value="Genomic_DNA"/>
</dbReference>
<evidence type="ECO:0000313" key="2">
    <source>
        <dbReference type="EMBL" id="VFK27952.1"/>
    </source>
</evidence>